<gene>
    <name evidence="2" type="ORF">FKW77_003580</name>
</gene>
<feature type="compositionally biased region" description="Basic and acidic residues" evidence="1">
    <location>
        <begin position="730"/>
        <end position="740"/>
    </location>
</feature>
<evidence type="ECO:0000256" key="1">
    <source>
        <dbReference type="SAM" id="MobiDB-lite"/>
    </source>
</evidence>
<dbReference type="SUPFAM" id="SSF53474">
    <property type="entry name" value="alpha/beta-Hydrolases"/>
    <property type="match status" value="1"/>
</dbReference>
<feature type="compositionally biased region" description="Basic and acidic residues" evidence="1">
    <location>
        <begin position="216"/>
        <end position="234"/>
    </location>
</feature>
<reference evidence="2 3" key="1">
    <citation type="submission" date="2019-07" db="EMBL/GenBank/DDBJ databases">
        <title>Finished genome of Venturia effusa.</title>
        <authorList>
            <person name="Young C.A."/>
            <person name="Cox M.P."/>
            <person name="Ganley A.R.D."/>
            <person name="David W.J."/>
        </authorList>
    </citation>
    <scope>NUCLEOTIDE SEQUENCE [LARGE SCALE GENOMIC DNA]</scope>
    <source>
        <strain evidence="3">albino</strain>
    </source>
</reference>
<feature type="compositionally biased region" description="Polar residues" evidence="1">
    <location>
        <begin position="167"/>
        <end position="190"/>
    </location>
</feature>
<feature type="compositionally biased region" description="Low complexity" evidence="1">
    <location>
        <begin position="68"/>
        <end position="78"/>
    </location>
</feature>
<feature type="region of interest" description="Disordered" evidence="1">
    <location>
        <begin position="389"/>
        <end position="427"/>
    </location>
</feature>
<feature type="compositionally biased region" description="Low complexity" evidence="1">
    <location>
        <begin position="10"/>
        <end position="27"/>
    </location>
</feature>
<dbReference type="InterPro" id="IPR029058">
    <property type="entry name" value="AB_hydrolase_fold"/>
</dbReference>
<feature type="region of interest" description="Disordered" evidence="1">
    <location>
        <begin position="724"/>
        <end position="783"/>
    </location>
</feature>
<feature type="compositionally biased region" description="Pro residues" evidence="1">
    <location>
        <begin position="284"/>
        <end position="296"/>
    </location>
</feature>
<protein>
    <submittedName>
        <fullName evidence="2">Uncharacterized protein</fullName>
    </submittedName>
</protein>
<feature type="compositionally biased region" description="Low complexity" evidence="1">
    <location>
        <begin position="391"/>
        <end position="413"/>
    </location>
</feature>
<dbReference type="AlphaFoldDB" id="A0A517LPV9"/>
<feature type="compositionally biased region" description="Polar residues" evidence="1">
    <location>
        <begin position="100"/>
        <end position="118"/>
    </location>
</feature>
<feature type="compositionally biased region" description="Polar residues" evidence="1">
    <location>
        <begin position="52"/>
        <end position="67"/>
    </location>
</feature>
<dbReference type="OrthoDB" id="10250441at2759"/>
<evidence type="ECO:0000313" key="3">
    <source>
        <dbReference type="Proteomes" id="UP000316270"/>
    </source>
</evidence>
<feature type="region of interest" description="Disordered" evidence="1">
    <location>
        <begin position="1"/>
        <end position="80"/>
    </location>
</feature>
<dbReference type="PANTHER" id="PTHR11440">
    <property type="entry name" value="LECITHIN-CHOLESTEROL ACYLTRANSFERASE-RELATED"/>
    <property type="match status" value="1"/>
</dbReference>
<feature type="compositionally biased region" description="Basic and acidic residues" evidence="1">
    <location>
        <begin position="119"/>
        <end position="143"/>
    </location>
</feature>
<name>A0A517LPV9_9PEZI</name>
<organism evidence="2 3">
    <name type="scientific">Venturia effusa</name>
    <dbReference type="NCBI Taxonomy" id="50376"/>
    <lineage>
        <taxon>Eukaryota</taxon>
        <taxon>Fungi</taxon>
        <taxon>Dikarya</taxon>
        <taxon>Ascomycota</taxon>
        <taxon>Pezizomycotina</taxon>
        <taxon>Dothideomycetes</taxon>
        <taxon>Pleosporomycetidae</taxon>
        <taxon>Venturiales</taxon>
        <taxon>Venturiaceae</taxon>
        <taxon>Venturia</taxon>
    </lineage>
</organism>
<dbReference type="Gene3D" id="3.40.50.1820">
    <property type="entry name" value="alpha/beta hydrolase"/>
    <property type="match status" value="1"/>
</dbReference>
<dbReference type="Proteomes" id="UP000316270">
    <property type="component" value="Chromosome 18"/>
</dbReference>
<proteinExistence type="predicted"/>
<evidence type="ECO:0000313" key="2">
    <source>
        <dbReference type="EMBL" id="QDS77681.1"/>
    </source>
</evidence>
<keyword evidence="3" id="KW-1185">Reference proteome</keyword>
<sequence>MESVYPHLDNNTTNQDTSSSSASTSTNSHHESITESDDSGTSSENDVEADFSAQSIGVSISRQQTRLASATTPAAEKAAAMEERGGFFNSRYDVKDAASANHQNVRNEGTSVRNSRNVTRSEDTTDPERERNFPLHSRDKVNTEIRSPSHKVPSTWRTEPENLEQLGRSSATSKQGLTTSRQRSSSGTENSRMRYPAINLPSPSNSSGPDGVSEQEFMKDRDFQQRRSQEHPDEIPQSDGAPWKRESWNDLATRVRRSTRRLSKENDSDVSLSPDEEDARRDPAGPPPSATQPQPQPQHTIKRTQSHDSLLLHGTLSRVSSLGDDSRFENVSEQINSRFKAFKDSIQDANFRVSLPRPSSIFTASSSKSNLSQRSNSLRASTFNVRRSPFSAVHSSQQELSSSSDSKRGSSLSQPQRSRGSKPSAGMNMANAVAHPYLSQALEDLEGDVVILGGYRGSILREAREPHRRLWVPIKVGLNIRKVDLEVGLDHKDEERMPEKIISTGMLTHIGPVDMSKRLIKKLRACENAQSGKLRIHDYGYDWRLSPHRLSKELGRFLETLPCNAPGVPLEKRGAIVIAHSLGGLITRHVINRSPHLFAGVIFAGTPHEGCVNILGPIRNGDDVLLSSKVLTAQVNFTIRTSFALLPLDGKCFIDKDTKEELQCDFFDPQQWIEYRWSPCIAPPLPPLQTKHPRRVNSIINSMANVVPDSVIGSLPFANKRNSQQLRNGQEAKDAIKDHAASAAQAAESAAHAEGGKPTGITPQMGGNNPAEHNDSTQSSVSTHCTIPRDQALEYLTRTLKEVKAFKQELAFTPSHASGNRYPPMAVIYGKSDPTVYGARVRGRDGIKRADAYDDLAFASGDGVVLARGAMLPPGFRAVKGGVVASERGHVTLLGDLEAVGRCLNALMAARTAGIGIGIERAV</sequence>
<dbReference type="EMBL" id="CP042202">
    <property type="protein sequence ID" value="QDS77681.1"/>
    <property type="molecule type" value="Genomic_DNA"/>
</dbReference>
<feature type="region of interest" description="Disordered" evidence="1">
    <location>
        <begin position="98"/>
        <end position="309"/>
    </location>
</feature>
<feature type="compositionally biased region" description="Low complexity" evidence="1">
    <location>
        <begin position="741"/>
        <end position="753"/>
    </location>
</feature>
<accession>A0A517LPV9</accession>